<dbReference type="EMBL" id="CP091139">
    <property type="protein sequence ID" value="UUT35755.1"/>
    <property type="molecule type" value="Genomic_DNA"/>
</dbReference>
<evidence type="ECO:0000313" key="3">
    <source>
        <dbReference type="Proteomes" id="UP001054811"/>
    </source>
</evidence>
<feature type="signal peptide" evidence="1">
    <location>
        <begin position="1"/>
        <end position="22"/>
    </location>
</feature>
<organism evidence="2 3">
    <name type="scientific">Microbacterium elymi</name>
    <dbReference type="NCBI Taxonomy" id="2909587"/>
    <lineage>
        <taxon>Bacteria</taxon>
        <taxon>Bacillati</taxon>
        <taxon>Actinomycetota</taxon>
        <taxon>Actinomycetes</taxon>
        <taxon>Micrococcales</taxon>
        <taxon>Microbacteriaceae</taxon>
        <taxon>Microbacterium</taxon>
    </lineage>
</organism>
<proteinExistence type="predicted"/>
<name>A0ABY5NKS2_9MICO</name>
<keyword evidence="3" id="KW-1185">Reference proteome</keyword>
<accession>A0ABY5NKS2</accession>
<evidence type="ECO:0000313" key="2">
    <source>
        <dbReference type="EMBL" id="UUT35755.1"/>
    </source>
</evidence>
<protein>
    <submittedName>
        <fullName evidence="2">Uncharacterized protein</fullName>
    </submittedName>
</protein>
<dbReference type="Proteomes" id="UP001054811">
    <property type="component" value="Chromosome"/>
</dbReference>
<evidence type="ECO:0000256" key="1">
    <source>
        <dbReference type="SAM" id="SignalP"/>
    </source>
</evidence>
<feature type="chain" id="PRO_5045858002" evidence="1">
    <location>
        <begin position="23"/>
        <end position="91"/>
    </location>
</feature>
<dbReference type="RefSeq" id="WP_259612374.1">
    <property type="nucleotide sequence ID" value="NZ_CP091139.2"/>
</dbReference>
<sequence>MLSAVVAAALLTAVAPAPRAQAAELPGTIVDGGYIISDAEFYRSGSMTEAQIQTFLNARVGTCASGATCLKNYRGDIGAQAQGLVLHGCNC</sequence>
<keyword evidence="1" id="KW-0732">Signal</keyword>
<gene>
    <name evidence="2" type="ORF">L2X98_21280</name>
</gene>
<reference evidence="2" key="1">
    <citation type="submission" date="2022-01" db="EMBL/GenBank/DDBJ databases">
        <title>Microbacterium eymi and Microbacterium rhizovicinus sp. nov., isolated from the rhizospheric soil of Elymus tsukushiensis, a plant native to the Dokdo Islands, Republic of Korea.</title>
        <authorList>
            <person name="Hwang Y.J."/>
        </authorList>
    </citation>
    <scope>NUCLEOTIDE SEQUENCE</scope>
    <source>
        <strain evidence="2">KUDC0405</strain>
    </source>
</reference>